<reference evidence="2" key="1">
    <citation type="submission" date="2009-10" db="EMBL/GenBank/DDBJ databases">
        <title>The genome sequence of Streptomyces sviceus strain ATCC 29083.</title>
        <authorList>
            <consortium name="The Broad Institute Genome Sequencing Platform"/>
            <consortium name="Broad Institute Microbial Sequencing Center"/>
            <person name="Fischbach M."/>
            <person name="Godfrey P."/>
            <person name="Ward D."/>
            <person name="Young S."/>
            <person name="Zeng Q."/>
            <person name="Koehrsen M."/>
            <person name="Alvarado L."/>
            <person name="Berlin A.M."/>
            <person name="Bochicchio J."/>
            <person name="Borenstein D."/>
            <person name="Chapman S.B."/>
            <person name="Chen Z."/>
            <person name="Engels R."/>
            <person name="Freedman E."/>
            <person name="Gellesch M."/>
            <person name="Goldberg J."/>
            <person name="Griggs A."/>
            <person name="Gujja S."/>
            <person name="Heilman E.R."/>
            <person name="Heiman D.I."/>
            <person name="Hepburn T.A."/>
            <person name="Howarth C."/>
            <person name="Jen D."/>
            <person name="Larson L."/>
            <person name="Lewis B."/>
            <person name="Mehta T."/>
            <person name="Park D."/>
            <person name="Pearson M."/>
            <person name="Richards J."/>
            <person name="Roberts A."/>
            <person name="Saif S."/>
            <person name="Shea T.D."/>
            <person name="Shenoy N."/>
            <person name="Sisk P."/>
            <person name="Stolte C."/>
            <person name="Sykes S.N."/>
            <person name="Thomson T."/>
            <person name="Walk T."/>
            <person name="White J."/>
            <person name="Yandava C."/>
            <person name="Straight P."/>
            <person name="Clardy J."/>
            <person name="Hung D."/>
            <person name="Kolter R."/>
            <person name="Mekalanos J."/>
            <person name="Walker S."/>
            <person name="Walsh C.T."/>
            <person name="Wieland-Brown L.C."/>
            <person name="Haas B."/>
            <person name="Nusbaum C."/>
            <person name="Birren B."/>
        </authorList>
    </citation>
    <scope>NUCLEOTIDE SEQUENCE [LARGE SCALE GENOMIC DNA]</scope>
    <source>
        <strain evidence="2">ATCC 29083</strain>
    </source>
</reference>
<proteinExistence type="predicted"/>
<evidence type="ECO:0000313" key="3">
    <source>
        <dbReference type="Proteomes" id="UP000002785"/>
    </source>
</evidence>
<dbReference type="InterPro" id="IPR032710">
    <property type="entry name" value="NTF2-like_dom_sf"/>
</dbReference>
<accession>B5HUP2</accession>
<name>B5HUP2_STRX2</name>
<feature type="domain" description="SnoaL-like" evidence="1">
    <location>
        <begin position="20"/>
        <end position="127"/>
    </location>
</feature>
<dbReference type="InterPro" id="IPR037401">
    <property type="entry name" value="SnoaL-like"/>
</dbReference>
<gene>
    <name evidence="2" type="ORF">SSEG_03127</name>
</gene>
<sequence length="156" mass="17521">MCVYHLGGLVSLSPREVFLRLVHGVADGNSSELPDLYGEVTDVRHPMATPESEPLTSRRALREHFTVPPEMRESLPKRSVVDVVVHETADPEVIVAEFAYEFTLPDDSRSKVPCVFVMRVRDGQIIESRDYIDPIRTYTARGDLDRLLASLRKGAS</sequence>
<dbReference type="eggNOG" id="COG3631">
    <property type="taxonomic scope" value="Bacteria"/>
</dbReference>
<dbReference type="AlphaFoldDB" id="B5HUP2"/>
<evidence type="ECO:0000259" key="1">
    <source>
        <dbReference type="Pfam" id="PF12680"/>
    </source>
</evidence>
<dbReference type="Gene3D" id="3.10.450.50">
    <property type="match status" value="1"/>
</dbReference>
<dbReference type="SUPFAM" id="SSF54427">
    <property type="entry name" value="NTF2-like"/>
    <property type="match status" value="1"/>
</dbReference>
<dbReference type="HOGENOM" id="CLU_124277_3_0_11"/>
<protein>
    <recommendedName>
        <fullName evidence="1">SnoaL-like domain-containing protein</fullName>
    </recommendedName>
</protein>
<dbReference type="Pfam" id="PF12680">
    <property type="entry name" value="SnoaL_2"/>
    <property type="match status" value="1"/>
</dbReference>
<keyword evidence="3" id="KW-1185">Reference proteome</keyword>
<organism evidence="2 3">
    <name type="scientific">Streptomyces sviceus (strain ATCC 29083 / DSM 924 / JCM 4929 / NBRC 13980 / NCIMB 11184 / NRRL 5439 / UC 5370)</name>
    <dbReference type="NCBI Taxonomy" id="463191"/>
    <lineage>
        <taxon>Bacteria</taxon>
        <taxon>Bacillati</taxon>
        <taxon>Actinomycetota</taxon>
        <taxon>Actinomycetes</taxon>
        <taxon>Kitasatosporales</taxon>
        <taxon>Streptomycetaceae</taxon>
        <taxon>Streptomyces</taxon>
    </lineage>
</organism>
<evidence type="ECO:0000313" key="2">
    <source>
        <dbReference type="EMBL" id="EDY56547.1"/>
    </source>
</evidence>
<dbReference type="EMBL" id="CM000951">
    <property type="protein sequence ID" value="EDY56547.1"/>
    <property type="molecule type" value="Genomic_DNA"/>
</dbReference>
<dbReference type="Proteomes" id="UP000002785">
    <property type="component" value="Chromosome"/>
</dbReference>